<sequence length="62" mass="6712">MPGLVPGSHVLRAAWKDVDGRDKPGHDAVGAACAQSYMRFRYHLPEREVGLATPPAAMRLAL</sequence>
<protein>
    <submittedName>
        <fullName evidence="1">Uncharacterized protein</fullName>
    </submittedName>
</protein>
<organism evidence="1 2">
    <name type="scientific">Bradyrhizobium frederickii</name>
    <dbReference type="NCBI Taxonomy" id="2560054"/>
    <lineage>
        <taxon>Bacteria</taxon>
        <taxon>Pseudomonadati</taxon>
        <taxon>Pseudomonadota</taxon>
        <taxon>Alphaproteobacteria</taxon>
        <taxon>Hyphomicrobiales</taxon>
        <taxon>Nitrobacteraceae</taxon>
        <taxon>Bradyrhizobium</taxon>
    </lineage>
</organism>
<dbReference type="Proteomes" id="UP000297700">
    <property type="component" value="Unassembled WGS sequence"/>
</dbReference>
<evidence type="ECO:0000313" key="1">
    <source>
        <dbReference type="EMBL" id="TFV68848.1"/>
    </source>
</evidence>
<dbReference type="AlphaFoldDB" id="A0A4Y9NNP9"/>
<evidence type="ECO:0000313" key="2">
    <source>
        <dbReference type="Proteomes" id="UP000297700"/>
    </source>
</evidence>
<gene>
    <name evidence="1" type="ORF">E4K64_35260</name>
</gene>
<accession>A0A4Y9NNP9</accession>
<reference evidence="1 2" key="1">
    <citation type="submission" date="2019-03" db="EMBL/GenBank/DDBJ databases">
        <title>Bradyrhizobium strains diversity.</title>
        <authorList>
            <person name="Urquiaga M.C.O."/>
            <person name="Hungria M."/>
            <person name="Delamuta J.R.M."/>
            <person name="Klepa M.S."/>
        </authorList>
    </citation>
    <scope>NUCLEOTIDE SEQUENCE [LARGE SCALE GENOMIC DNA]</scope>
    <source>
        <strain evidence="1 2">CNPSo 3426</strain>
    </source>
</reference>
<name>A0A4Y9NNP9_9BRAD</name>
<dbReference type="EMBL" id="SPQS01000034">
    <property type="protein sequence ID" value="TFV68848.1"/>
    <property type="molecule type" value="Genomic_DNA"/>
</dbReference>
<comment type="caution">
    <text evidence="1">The sequence shown here is derived from an EMBL/GenBank/DDBJ whole genome shotgun (WGS) entry which is preliminary data.</text>
</comment>
<proteinExistence type="predicted"/>